<protein>
    <submittedName>
        <fullName evidence="1">Uncharacterized protein</fullName>
    </submittedName>
</protein>
<gene>
    <name evidence="1" type="ORF">FOMG_17725</name>
</gene>
<dbReference type="HOGENOM" id="CLU_190114_0_0_1"/>
<dbReference type="AlphaFoldDB" id="W9Z1F9"/>
<reference evidence="1" key="2">
    <citation type="submission" date="2014-02" db="EMBL/GenBank/DDBJ databases">
        <title>Annotation of the Genome Sequence of Fusarium oxysporum f. sp. melonis 26406.</title>
        <authorList>
            <consortium name="The Broad Institute Genomics Platform"/>
            <person name="Ma L.-J."/>
            <person name="Corby-Kistler H."/>
            <person name="Broz K."/>
            <person name="Gale L.R."/>
            <person name="Jonkers W."/>
            <person name="O'Donnell K."/>
            <person name="Ploetz R."/>
            <person name="Steinberg C."/>
            <person name="Schwartz D.C."/>
            <person name="VanEtten H."/>
            <person name="Zhou S."/>
            <person name="Young S.K."/>
            <person name="Zeng Q."/>
            <person name="Gargeya S."/>
            <person name="Fitzgerald M."/>
            <person name="Abouelleil A."/>
            <person name="Alvarado L."/>
            <person name="Chapman S.B."/>
            <person name="Gainer-Dewar J."/>
            <person name="Goldberg J."/>
            <person name="Griggs A."/>
            <person name="Gujja S."/>
            <person name="Hansen M."/>
            <person name="Howarth C."/>
            <person name="Imamovic A."/>
            <person name="Ireland A."/>
            <person name="Larimer J."/>
            <person name="McCowan C."/>
            <person name="Murphy C."/>
            <person name="Pearson M."/>
            <person name="Poon T.W."/>
            <person name="Priest M."/>
            <person name="Roberts A."/>
            <person name="Saif S."/>
            <person name="Shea T."/>
            <person name="Sykes S."/>
            <person name="Wortman J."/>
            <person name="Nusbaum C."/>
            <person name="Birren B."/>
        </authorList>
    </citation>
    <scope>NUCLEOTIDE SEQUENCE</scope>
    <source>
        <strain evidence="1">26406</strain>
    </source>
</reference>
<name>W9Z1F9_FUSOX</name>
<reference evidence="1" key="1">
    <citation type="submission" date="2012-04" db="EMBL/GenBank/DDBJ databases">
        <title>The Genome Sequence of Fusarium oxysporum melonis.</title>
        <authorList>
            <consortium name="The Broad Institute Genome Sequencing Platform"/>
            <person name="Ma L.-J."/>
            <person name="Gale L.R."/>
            <person name="Schwartz D.C."/>
            <person name="Zhou S."/>
            <person name="Corby-Kistler H."/>
            <person name="Young S.K."/>
            <person name="Zeng Q."/>
            <person name="Gargeya S."/>
            <person name="Fitzgerald M."/>
            <person name="Haas B."/>
            <person name="Abouelleil A."/>
            <person name="Alvarado L."/>
            <person name="Arachchi H.M."/>
            <person name="Berlin A."/>
            <person name="Brown A."/>
            <person name="Chapman S.B."/>
            <person name="Chen Z."/>
            <person name="Dunbar C."/>
            <person name="Freedman E."/>
            <person name="Gearin G."/>
            <person name="Goldberg J."/>
            <person name="Griggs A."/>
            <person name="Gujja S."/>
            <person name="Heiman D."/>
            <person name="Howarth C."/>
            <person name="Larson L."/>
            <person name="Lui A."/>
            <person name="MacDonald P.J.P."/>
            <person name="Montmayeur A."/>
            <person name="Murphy C."/>
            <person name="Neiman D."/>
            <person name="Pearson M."/>
            <person name="Priest M."/>
            <person name="Roberts A."/>
            <person name="Saif S."/>
            <person name="Shea T."/>
            <person name="Shenoy N."/>
            <person name="Sisk P."/>
            <person name="Stolte C."/>
            <person name="Sykes S."/>
            <person name="Wortman J."/>
            <person name="Nusbaum C."/>
            <person name="Birren B."/>
        </authorList>
    </citation>
    <scope>NUCLEOTIDE SEQUENCE</scope>
    <source>
        <strain evidence="1">26406</strain>
    </source>
</reference>
<dbReference type="Proteomes" id="UP000030703">
    <property type="component" value="Unassembled WGS sequence"/>
</dbReference>
<dbReference type="VEuPathDB" id="FungiDB:FOMG_17725"/>
<sequence>MALDKLEELMTSNSSSLHMDVGDADPSAARSTLLMAQKGLSDQGKSYYFLQTISSMALDRMSINDSYLL</sequence>
<evidence type="ECO:0000313" key="1">
    <source>
        <dbReference type="EMBL" id="EXK25624.1"/>
    </source>
</evidence>
<accession>W9Z1F9</accession>
<proteinExistence type="predicted"/>
<dbReference type="EMBL" id="KI980358">
    <property type="protein sequence ID" value="EXK25624.1"/>
    <property type="molecule type" value="Genomic_DNA"/>
</dbReference>
<organism evidence="1">
    <name type="scientific">Fusarium oxysporum f. sp. melonis 26406</name>
    <dbReference type="NCBI Taxonomy" id="1089452"/>
    <lineage>
        <taxon>Eukaryota</taxon>
        <taxon>Fungi</taxon>
        <taxon>Dikarya</taxon>
        <taxon>Ascomycota</taxon>
        <taxon>Pezizomycotina</taxon>
        <taxon>Sordariomycetes</taxon>
        <taxon>Hypocreomycetidae</taxon>
        <taxon>Hypocreales</taxon>
        <taxon>Nectriaceae</taxon>
        <taxon>Fusarium</taxon>
        <taxon>Fusarium oxysporum species complex</taxon>
    </lineage>
</organism>